<dbReference type="InterPro" id="IPR036259">
    <property type="entry name" value="MFS_trans_sf"/>
</dbReference>
<keyword evidence="2 5" id="KW-1133">Transmembrane helix</keyword>
<reference evidence="7 8" key="1">
    <citation type="submission" date="2024-06" db="EMBL/GenBank/DDBJ databases">
        <title>Genomic Encyclopedia of Type Strains, Phase IV (KMG-IV): sequencing the most valuable type-strain genomes for metagenomic binning, comparative biology and taxonomic classification.</title>
        <authorList>
            <person name="Goeker M."/>
        </authorList>
    </citation>
    <scope>NUCLEOTIDE SEQUENCE [LARGE SCALE GENOMIC DNA]</scope>
    <source>
        <strain evidence="7 8">DSM 17809</strain>
    </source>
</reference>
<protein>
    <submittedName>
        <fullName evidence="7">MFS family permease</fullName>
    </submittedName>
</protein>
<dbReference type="Gene3D" id="1.20.1250.20">
    <property type="entry name" value="MFS general substrate transporter like domains"/>
    <property type="match status" value="2"/>
</dbReference>
<evidence type="ECO:0000256" key="4">
    <source>
        <dbReference type="SAM" id="MobiDB-lite"/>
    </source>
</evidence>
<name>A0ABV2ENV8_9CAUL</name>
<feature type="domain" description="Major facilitator superfamily (MFS) profile" evidence="6">
    <location>
        <begin position="209"/>
        <end position="444"/>
    </location>
</feature>
<dbReference type="Proteomes" id="UP001549110">
    <property type="component" value="Unassembled WGS sequence"/>
</dbReference>
<accession>A0ABV2ENV8</accession>
<gene>
    <name evidence="7" type="ORF">ABID41_003471</name>
</gene>
<comment type="caution">
    <text evidence="7">The sequence shown here is derived from an EMBL/GenBank/DDBJ whole genome shotgun (WGS) entry which is preliminary data.</text>
</comment>
<sequence length="444" mass="48076">MEAQIKKDDADISASDTDAPEPSLAEKEAAYERFVWDNLKRNYIGNYLHGMLGMTGFRLVNAPTFLPAYLHMISGSNTIVGLGLALQQVGSIVSPVVGATQIEHRTKVMPAAIWMGGLARVQIVGMALAGWFMSGQPLVWAMLLFMFLFGLFMGAQRVVFGLLMAKVIPLSRRGRLQAWRNATGGLIAAVLAWAAGKYLIAGNVLGNGYATTFALAAFLTSAGLWTLQFLLREPEPPNLPEPSRLRDRLKDFPRLIMSDKGYAWFLVVQMVTTASRIATPFYIIYVSSAMSLDGKTLGLLSLAYLGADTLSNLLWGYLGDKTGFRLVLIFSLGAWFAATLLLLLNHHPWAIFLSFFGLGAAQSGYMMAAQTMILEFGSRAEMPMRIAISSTAEGIMASLGPLAGGLVADHLGFTTVFGASLGFLMIGLIVLLTVVKEPRTAKMA</sequence>
<feature type="transmembrane region" description="Helical" evidence="5">
    <location>
        <begin position="350"/>
        <end position="374"/>
    </location>
</feature>
<dbReference type="PANTHER" id="PTHR23526">
    <property type="entry name" value="INTEGRAL MEMBRANE TRANSPORT PROTEIN-RELATED"/>
    <property type="match status" value="1"/>
</dbReference>
<feature type="transmembrane region" description="Helical" evidence="5">
    <location>
        <begin position="386"/>
        <end position="407"/>
    </location>
</feature>
<keyword evidence="8" id="KW-1185">Reference proteome</keyword>
<feature type="transmembrane region" description="Helical" evidence="5">
    <location>
        <begin position="212"/>
        <end position="231"/>
    </location>
</feature>
<evidence type="ECO:0000313" key="8">
    <source>
        <dbReference type="Proteomes" id="UP001549110"/>
    </source>
</evidence>
<dbReference type="InterPro" id="IPR052528">
    <property type="entry name" value="Sugar_transport-like"/>
</dbReference>
<keyword evidence="3 5" id="KW-0472">Membrane</keyword>
<dbReference type="PROSITE" id="PS50850">
    <property type="entry name" value="MFS"/>
    <property type="match status" value="1"/>
</dbReference>
<dbReference type="Pfam" id="PF07690">
    <property type="entry name" value="MFS_1"/>
    <property type="match status" value="1"/>
</dbReference>
<dbReference type="InterPro" id="IPR020846">
    <property type="entry name" value="MFS_dom"/>
</dbReference>
<dbReference type="PANTHER" id="PTHR23526:SF1">
    <property type="entry name" value="MAJOR FACILITATOR SUPERFAMILY MFS_1"/>
    <property type="match status" value="1"/>
</dbReference>
<evidence type="ECO:0000256" key="5">
    <source>
        <dbReference type="SAM" id="Phobius"/>
    </source>
</evidence>
<evidence type="ECO:0000256" key="1">
    <source>
        <dbReference type="ARBA" id="ARBA00022692"/>
    </source>
</evidence>
<feature type="region of interest" description="Disordered" evidence="4">
    <location>
        <begin position="1"/>
        <end position="25"/>
    </location>
</feature>
<feature type="transmembrane region" description="Helical" evidence="5">
    <location>
        <begin position="262"/>
        <end position="285"/>
    </location>
</feature>
<dbReference type="InterPro" id="IPR011701">
    <property type="entry name" value="MFS"/>
</dbReference>
<dbReference type="SUPFAM" id="SSF103473">
    <property type="entry name" value="MFS general substrate transporter"/>
    <property type="match status" value="1"/>
</dbReference>
<keyword evidence="1 5" id="KW-0812">Transmembrane</keyword>
<dbReference type="EMBL" id="JBEPLU010000003">
    <property type="protein sequence ID" value="MET3528332.1"/>
    <property type="molecule type" value="Genomic_DNA"/>
</dbReference>
<feature type="transmembrane region" description="Helical" evidence="5">
    <location>
        <begin position="111"/>
        <end position="132"/>
    </location>
</feature>
<feature type="transmembrane region" description="Helical" evidence="5">
    <location>
        <begin position="324"/>
        <end position="344"/>
    </location>
</feature>
<evidence type="ECO:0000313" key="7">
    <source>
        <dbReference type="EMBL" id="MET3528332.1"/>
    </source>
</evidence>
<feature type="transmembrane region" description="Helical" evidence="5">
    <location>
        <begin position="138"/>
        <end position="160"/>
    </location>
</feature>
<feature type="transmembrane region" description="Helical" evidence="5">
    <location>
        <begin position="297"/>
        <end position="317"/>
    </location>
</feature>
<evidence type="ECO:0000256" key="2">
    <source>
        <dbReference type="ARBA" id="ARBA00022989"/>
    </source>
</evidence>
<feature type="transmembrane region" description="Helical" evidence="5">
    <location>
        <begin position="413"/>
        <end position="435"/>
    </location>
</feature>
<dbReference type="RefSeq" id="WP_331931747.1">
    <property type="nucleotide sequence ID" value="NZ_JBEPLU010000003.1"/>
</dbReference>
<evidence type="ECO:0000256" key="3">
    <source>
        <dbReference type="ARBA" id="ARBA00023136"/>
    </source>
</evidence>
<feature type="transmembrane region" description="Helical" evidence="5">
    <location>
        <begin position="181"/>
        <end position="200"/>
    </location>
</feature>
<feature type="compositionally biased region" description="Basic and acidic residues" evidence="4">
    <location>
        <begin position="1"/>
        <end position="10"/>
    </location>
</feature>
<proteinExistence type="predicted"/>
<evidence type="ECO:0000259" key="6">
    <source>
        <dbReference type="PROSITE" id="PS50850"/>
    </source>
</evidence>
<organism evidence="7 8">
    <name type="scientific">Phenylobacterium koreense</name>
    <dbReference type="NCBI Taxonomy" id="266125"/>
    <lineage>
        <taxon>Bacteria</taxon>
        <taxon>Pseudomonadati</taxon>
        <taxon>Pseudomonadota</taxon>
        <taxon>Alphaproteobacteria</taxon>
        <taxon>Caulobacterales</taxon>
        <taxon>Caulobacteraceae</taxon>
        <taxon>Phenylobacterium</taxon>
    </lineage>
</organism>